<dbReference type="GeneID" id="303213092"/>
<dbReference type="AlphaFoldDB" id="A0A4Q8XZH7"/>
<gene>
    <name evidence="1" type="ORF">ELI03_03030</name>
</gene>
<comment type="caution">
    <text evidence="1">The sequence shown here is derived from an EMBL/GenBank/DDBJ whole genome shotgun (WGS) entry which is preliminary data.</text>
</comment>
<accession>A0A4Q8XZH7</accession>
<evidence type="ECO:0000313" key="1">
    <source>
        <dbReference type="EMBL" id="TAX70795.1"/>
    </source>
</evidence>
<dbReference type="SUPFAM" id="SSF48371">
    <property type="entry name" value="ARM repeat"/>
    <property type="match status" value="1"/>
</dbReference>
<protein>
    <recommendedName>
        <fullName evidence="3">HEAT repeat domain-containing protein</fullName>
    </recommendedName>
</protein>
<dbReference type="InterPro" id="IPR016024">
    <property type="entry name" value="ARM-type_fold"/>
</dbReference>
<name>A0A4Q8XZH7_RHILE</name>
<dbReference type="Gene3D" id="1.25.10.10">
    <property type="entry name" value="Leucine-rich Repeat Variant"/>
    <property type="match status" value="1"/>
</dbReference>
<evidence type="ECO:0000313" key="2">
    <source>
        <dbReference type="Proteomes" id="UP000293652"/>
    </source>
</evidence>
<dbReference type="EMBL" id="SIPC01000001">
    <property type="protein sequence ID" value="TAX70795.1"/>
    <property type="molecule type" value="Genomic_DNA"/>
</dbReference>
<dbReference type="RefSeq" id="WP_050516815.1">
    <property type="nucleotide sequence ID" value="NZ_SIOD01000001.1"/>
</dbReference>
<organism evidence="1 2">
    <name type="scientific">Rhizobium leguminosarum</name>
    <dbReference type="NCBI Taxonomy" id="384"/>
    <lineage>
        <taxon>Bacteria</taxon>
        <taxon>Pseudomonadati</taxon>
        <taxon>Pseudomonadota</taxon>
        <taxon>Alphaproteobacteria</taxon>
        <taxon>Hyphomicrobiales</taxon>
        <taxon>Rhizobiaceae</taxon>
        <taxon>Rhizobium/Agrobacterium group</taxon>
        <taxon>Rhizobium</taxon>
    </lineage>
</organism>
<dbReference type="Proteomes" id="UP000293652">
    <property type="component" value="Unassembled WGS sequence"/>
</dbReference>
<dbReference type="InterPro" id="IPR011989">
    <property type="entry name" value="ARM-like"/>
</dbReference>
<reference evidence="1 2" key="1">
    <citation type="submission" date="2019-02" db="EMBL/GenBank/DDBJ databases">
        <title>The genomic architecture of introgression among sibling species of bacteria.</title>
        <authorList>
            <person name="Cavassim M.I.A."/>
            <person name="Moeskjaer S."/>
            <person name="Moslemi C."/>
            <person name="Fields B."/>
            <person name="Bachmann A."/>
            <person name="Vilhjalmsson B."/>
            <person name="Schierup M.H."/>
            <person name="Young J.P.W."/>
            <person name="Andersen S.U."/>
        </authorList>
    </citation>
    <scope>NUCLEOTIDE SEQUENCE [LARGE SCALE GENOMIC DNA]</scope>
    <source>
        <strain evidence="1 2">SM145A</strain>
    </source>
</reference>
<evidence type="ECO:0008006" key="3">
    <source>
        <dbReference type="Google" id="ProtNLM"/>
    </source>
</evidence>
<sequence length="355" mass="38988">MTKSDILPPDLQELLVIIGERLNSGQNVEAQLPSAVAGILSLPAATISQSAPAIATSAKLYHRRPEPAWLGRLLRPHLTDKQQLLKLPDLRYLFLFHCDGRMREAALKRTTGGLQSSFLFAAIAIRLNDWAEPVRAAAFACAKRCFPLTSAEVIANAVTSLLLHQDSWGRWGVEREAMETTLARPDVGEQLANILCEAQTGPTSRIFRLVLKNGSIDPHLPRLAASAQQPWVRAMAVKVIAEGRAGWQVGWEWKWIDKSMGKRVQEPKFNFRDLLFPFDKAAVVRAAASDGSAIVRRAALAAVIQHWRGSREAEELASTLIADPSPSVRERAAFILSRKGGPANPRDAVGIQPLQ</sequence>
<proteinExistence type="predicted"/>